<keyword evidence="1" id="KW-0472">Membrane</keyword>
<protein>
    <submittedName>
        <fullName evidence="2">Uncharacterized protein</fullName>
    </submittedName>
</protein>
<dbReference type="EMBL" id="PDVW01000010">
    <property type="protein sequence ID" value="POY50004.1"/>
    <property type="molecule type" value="Genomic_DNA"/>
</dbReference>
<accession>A0A855MHS1</accession>
<proteinExistence type="predicted"/>
<evidence type="ECO:0000313" key="2">
    <source>
        <dbReference type="EMBL" id="POY50004.1"/>
    </source>
</evidence>
<sequence>MAVYPSYFKPHVRWLLLLTPVTYLCKLLGIRAVAAFTQLELFRVYAAVVIS</sequence>
<reference evidence="2" key="1">
    <citation type="submission" date="2017-12" db="EMBL/GenBank/DDBJ databases">
        <title>First report on the novel genomospecies/subspecies of Pectobacterium carotovorum in Russia.</title>
        <authorList>
            <person name="Shirshikov F.V."/>
            <person name="Miroshnikov K."/>
            <person name="Toshakov S.V."/>
            <person name="Kabanova A.P."/>
            <person name="Barannik A.P."/>
            <person name="Shneider M."/>
            <person name="Ignatov A.N."/>
            <person name="Miroshnikov K.A."/>
        </authorList>
    </citation>
    <scope>NUCLEOTIDE SEQUENCE [LARGE SCALE GENOMIC DNA]</scope>
    <source>
        <strain evidence="2">F131</strain>
    </source>
</reference>
<gene>
    <name evidence="2" type="ORF">F131LOC_02133</name>
</gene>
<keyword evidence="1" id="KW-0812">Transmembrane</keyword>
<organism evidence="2">
    <name type="scientific">Pectobacterium versatile</name>
    <dbReference type="NCBI Taxonomy" id="2488639"/>
    <lineage>
        <taxon>Bacteria</taxon>
        <taxon>Pseudomonadati</taxon>
        <taxon>Pseudomonadota</taxon>
        <taxon>Gammaproteobacteria</taxon>
        <taxon>Enterobacterales</taxon>
        <taxon>Pectobacteriaceae</taxon>
        <taxon>Pectobacterium</taxon>
    </lineage>
</organism>
<keyword evidence="1" id="KW-1133">Transmembrane helix</keyword>
<comment type="caution">
    <text evidence="2">The sequence shown here is derived from an EMBL/GenBank/DDBJ whole genome shotgun (WGS) entry which is preliminary data.</text>
</comment>
<feature type="transmembrane region" description="Helical" evidence="1">
    <location>
        <begin position="12"/>
        <end position="34"/>
    </location>
</feature>
<name>A0A855MHS1_9GAMM</name>
<evidence type="ECO:0000256" key="1">
    <source>
        <dbReference type="SAM" id="Phobius"/>
    </source>
</evidence>
<dbReference type="AlphaFoldDB" id="A0A855MHS1"/>